<dbReference type="PANTHER" id="PTHR10133:SF27">
    <property type="entry name" value="DNA POLYMERASE NU"/>
    <property type="match status" value="1"/>
</dbReference>
<evidence type="ECO:0000256" key="3">
    <source>
        <dbReference type="ARBA" id="ARBA00049244"/>
    </source>
</evidence>
<dbReference type="GO" id="GO:0006261">
    <property type="term" value="P:DNA-templated DNA replication"/>
    <property type="evidence" value="ECO:0007669"/>
    <property type="project" value="InterPro"/>
</dbReference>
<dbReference type="GO" id="GO:0003677">
    <property type="term" value="F:DNA binding"/>
    <property type="evidence" value="ECO:0007669"/>
    <property type="project" value="InterPro"/>
</dbReference>
<evidence type="ECO:0000313" key="5">
    <source>
        <dbReference type="EMBL" id="PRQ05149.1"/>
    </source>
</evidence>
<reference evidence="5 6" key="1">
    <citation type="submission" date="2018-03" db="EMBL/GenBank/DDBJ databases">
        <title>Draft Genome Sequences of the Obligatory Marine Myxobacteria Enhygromyxa salina SWB007.</title>
        <authorList>
            <person name="Poehlein A."/>
            <person name="Moghaddam J.A."/>
            <person name="Harms H."/>
            <person name="Alanjari M."/>
            <person name="Koenig G.M."/>
            <person name="Daniel R."/>
            <person name="Schaeberle T.F."/>
        </authorList>
    </citation>
    <scope>NUCLEOTIDE SEQUENCE [LARGE SCALE GENOMIC DNA]</scope>
    <source>
        <strain evidence="5 6">SWB007</strain>
    </source>
</reference>
<protein>
    <recommendedName>
        <fullName evidence="1">DNA-directed DNA polymerase</fullName>
        <ecNumber evidence="1">2.7.7.7</ecNumber>
    </recommendedName>
</protein>
<dbReference type="PANTHER" id="PTHR10133">
    <property type="entry name" value="DNA POLYMERASE I"/>
    <property type="match status" value="1"/>
</dbReference>
<dbReference type="SUPFAM" id="SSF56672">
    <property type="entry name" value="DNA/RNA polymerases"/>
    <property type="match status" value="1"/>
</dbReference>
<dbReference type="GO" id="GO:0006302">
    <property type="term" value="P:double-strand break repair"/>
    <property type="evidence" value="ECO:0007669"/>
    <property type="project" value="TreeGrafter"/>
</dbReference>
<dbReference type="Proteomes" id="UP000238823">
    <property type="component" value="Unassembled WGS sequence"/>
</dbReference>
<sequence length="81" mass="9122">MRSSVRPSRWRGLEQGDRRLVRAKLETKMLLQIHDELVFEAPEAEVGRVVAIARTQMEQVYPLKVPLVADVGVGASWGEAH</sequence>
<evidence type="ECO:0000313" key="6">
    <source>
        <dbReference type="Proteomes" id="UP000238823"/>
    </source>
</evidence>
<name>A0A2S9YJ69_9BACT</name>
<dbReference type="EC" id="2.7.7.7" evidence="1"/>
<evidence type="ECO:0000256" key="1">
    <source>
        <dbReference type="ARBA" id="ARBA00012417"/>
    </source>
</evidence>
<comment type="catalytic activity">
    <reaction evidence="3">
        <text>DNA(n) + a 2'-deoxyribonucleoside 5'-triphosphate = DNA(n+1) + diphosphate</text>
        <dbReference type="Rhea" id="RHEA:22508"/>
        <dbReference type="Rhea" id="RHEA-COMP:17339"/>
        <dbReference type="Rhea" id="RHEA-COMP:17340"/>
        <dbReference type="ChEBI" id="CHEBI:33019"/>
        <dbReference type="ChEBI" id="CHEBI:61560"/>
        <dbReference type="ChEBI" id="CHEBI:173112"/>
        <dbReference type="EC" id="2.7.7.7"/>
    </reaction>
</comment>
<dbReference type="GO" id="GO:0003887">
    <property type="term" value="F:DNA-directed DNA polymerase activity"/>
    <property type="evidence" value="ECO:0007669"/>
    <property type="project" value="UniProtKB-EC"/>
</dbReference>
<gene>
    <name evidence="5" type="primary">polA_4</name>
    <name evidence="5" type="ORF">ENSA7_47780</name>
</gene>
<keyword evidence="5" id="KW-0548">Nucleotidyltransferase</keyword>
<dbReference type="Pfam" id="PF00476">
    <property type="entry name" value="DNA_pol_A"/>
    <property type="match status" value="1"/>
</dbReference>
<dbReference type="InterPro" id="IPR002298">
    <property type="entry name" value="DNA_polymerase_A"/>
</dbReference>
<comment type="caution">
    <text evidence="5">The sequence shown here is derived from an EMBL/GenBank/DDBJ whole genome shotgun (WGS) entry which is preliminary data.</text>
</comment>
<dbReference type="AlphaFoldDB" id="A0A2S9YJ69"/>
<evidence type="ECO:0000259" key="4">
    <source>
        <dbReference type="Pfam" id="PF00476"/>
    </source>
</evidence>
<dbReference type="EMBL" id="PVNL01000097">
    <property type="protein sequence ID" value="PRQ05149.1"/>
    <property type="molecule type" value="Genomic_DNA"/>
</dbReference>
<dbReference type="InterPro" id="IPR001098">
    <property type="entry name" value="DNA-dir_DNA_pol_A_palm_dom"/>
</dbReference>
<dbReference type="Gene3D" id="3.30.70.370">
    <property type="match status" value="1"/>
</dbReference>
<keyword evidence="5" id="KW-0808">Transferase</keyword>
<keyword evidence="2" id="KW-0235">DNA replication</keyword>
<evidence type="ECO:0000256" key="2">
    <source>
        <dbReference type="ARBA" id="ARBA00022705"/>
    </source>
</evidence>
<organism evidence="5 6">
    <name type="scientific">Enhygromyxa salina</name>
    <dbReference type="NCBI Taxonomy" id="215803"/>
    <lineage>
        <taxon>Bacteria</taxon>
        <taxon>Pseudomonadati</taxon>
        <taxon>Myxococcota</taxon>
        <taxon>Polyangia</taxon>
        <taxon>Nannocystales</taxon>
        <taxon>Nannocystaceae</taxon>
        <taxon>Enhygromyxa</taxon>
    </lineage>
</organism>
<dbReference type="InterPro" id="IPR043502">
    <property type="entry name" value="DNA/RNA_pol_sf"/>
</dbReference>
<accession>A0A2S9YJ69</accession>
<proteinExistence type="predicted"/>
<feature type="domain" description="DNA-directed DNA polymerase family A palm" evidence="4">
    <location>
        <begin position="17"/>
        <end position="79"/>
    </location>
</feature>